<evidence type="ECO:0000259" key="5">
    <source>
        <dbReference type="Pfam" id="PF05347"/>
    </source>
</evidence>
<comment type="caution">
    <text evidence="6">The sequence shown here is derived from an EMBL/GenBank/DDBJ whole genome shotgun (WGS) entry which is preliminary data.</text>
</comment>
<comment type="similarity">
    <text evidence="4">Belongs to the complex I LYR family. SDHAF1 subfamily.</text>
</comment>
<proteinExistence type="inferred from homology"/>
<evidence type="ECO:0000256" key="2">
    <source>
        <dbReference type="ARBA" id="ARBA00023128"/>
    </source>
</evidence>
<reference evidence="6 7" key="1">
    <citation type="submission" date="2017-01" db="EMBL/GenBank/DDBJ databases">
        <title>The recent genome duplication of the halophilic yeast Hortaea werneckii: insights from long-read sequencing.</title>
        <authorList>
            <person name="Sinha S."/>
            <person name="Flibotte S."/>
            <person name="Neira M."/>
            <person name="Lenassi M."/>
            <person name="Gostincar C."/>
            <person name="Stajich J.E."/>
            <person name="Nislow C.E."/>
        </authorList>
    </citation>
    <scope>NUCLEOTIDE SEQUENCE [LARGE SCALE GENOMIC DNA]</scope>
    <source>
        <strain evidence="6 7">EXF-2000</strain>
    </source>
</reference>
<dbReference type="GO" id="GO:0034553">
    <property type="term" value="P:mitochondrial respiratory chain complex II assembly"/>
    <property type="evidence" value="ECO:0007669"/>
    <property type="project" value="InterPro"/>
</dbReference>
<feature type="domain" description="Complex 1 LYR protein" evidence="5">
    <location>
        <begin position="9"/>
        <end position="61"/>
    </location>
</feature>
<dbReference type="STRING" id="1157616.A0A1Z5TP32"/>
<name>A0A1Z5TP32_HORWE</name>
<dbReference type="InParanoid" id="A0A1Z5TP32"/>
<evidence type="ECO:0000256" key="1">
    <source>
        <dbReference type="ARBA" id="ARBA00004305"/>
    </source>
</evidence>
<evidence type="ECO:0000256" key="3">
    <source>
        <dbReference type="ARBA" id="ARBA00023186"/>
    </source>
</evidence>
<dbReference type="Pfam" id="PF05347">
    <property type="entry name" value="Complex1_LYR"/>
    <property type="match status" value="1"/>
</dbReference>
<dbReference type="AlphaFoldDB" id="A0A1Z5TP32"/>
<dbReference type="VEuPathDB" id="FungiDB:BTJ68_01868"/>
<keyword evidence="2" id="KW-0496">Mitochondrion</keyword>
<dbReference type="OrthoDB" id="273010at2759"/>
<protein>
    <recommendedName>
        <fullName evidence="5">Complex 1 LYR protein domain-containing protein</fullName>
    </recommendedName>
</protein>
<keyword evidence="3" id="KW-0143">Chaperone</keyword>
<accession>A0A1Z5TP32</accession>
<dbReference type="PANTHER" id="PTHR13675:SF1">
    <property type="entry name" value="SUCCINATE DEHYDROGENASE ASSEMBLY FACTOR 1, MITOCHONDRIAL"/>
    <property type="match status" value="1"/>
</dbReference>
<dbReference type="EMBL" id="MUNK01000016">
    <property type="protein sequence ID" value="OTA37765.1"/>
    <property type="molecule type" value="Genomic_DNA"/>
</dbReference>
<comment type="subcellular location">
    <subcellularLocation>
        <location evidence="1">Mitochondrion matrix</location>
    </subcellularLocation>
</comment>
<dbReference type="PANTHER" id="PTHR13675">
    <property type="entry name" value="LYR MOTIF-CONTAINING PROTEIN 2"/>
    <property type="match status" value="1"/>
</dbReference>
<dbReference type="Proteomes" id="UP000194280">
    <property type="component" value="Unassembled WGS sequence"/>
</dbReference>
<evidence type="ECO:0000313" key="6">
    <source>
        <dbReference type="EMBL" id="OTA37765.1"/>
    </source>
</evidence>
<dbReference type="InterPro" id="IPR008011">
    <property type="entry name" value="Complex1_LYR_dom"/>
</dbReference>
<organism evidence="6 7">
    <name type="scientific">Hortaea werneckii EXF-2000</name>
    <dbReference type="NCBI Taxonomy" id="1157616"/>
    <lineage>
        <taxon>Eukaryota</taxon>
        <taxon>Fungi</taxon>
        <taxon>Dikarya</taxon>
        <taxon>Ascomycota</taxon>
        <taxon>Pezizomycotina</taxon>
        <taxon>Dothideomycetes</taxon>
        <taxon>Dothideomycetidae</taxon>
        <taxon>Mycosphaerellales</taxon>
        <taxon>Teratosphaeriaceae</taxon>
        <taxon>Hortaea</taxon>
    </lineage>
</organism>
<dbReference type="InterPro" id="IPR045295">
    <property type="entry name" value="Complex1_LYR_SDHAF1_LYRM8"/>
</dbReference>
<keyword evidence="7" id="KW-1185">Reference proteome</keyword>
<sequence length="139" mass="16290">MARLSGLQRDVLSLYRKCLRACRAKPSETKPNFYIFARKEFERNRGLNKKDFGTIEFLLRKDTICKKISELHCYPWRLQWLAPQVQKRRRIVVWINGLDHHICAPSKFSSKAPNASQPCLSSFLRRPQNPVQSLESARC</sequence>
<evidence type="ECO:0000313" key="7">
    <source>
        <dbReference type="Proteomes" id="UP000194280"/>
    </source>
</evidence>
<evidence type="ECO:0000256" key="4">
    <source>
        <dbReference type="ARBA" id="ARBA00025715"/>
    </source>
</evidence>
<dbReference type="CDD" id="cd20268">
    <property type="entry name" value="Complex1_LYR_SDHAF1_LYRM8"/>
    <property type="match status" value="1"/>
</dbReference>
<gene>
    <name evidence="6" type="ORF">BTJ68_01868</name>
</gene>
<dbReference type="GO" id="GO:0005759">
    <property type="term" value="C:mitochondrial matrix"/>
    <property type="evidence" value="ECO:0007669"/>
    <property type="project" value="UniProtKB-SubCell"/>
</dbReference>